<dbReference type="Proteomes" id="UP000294359">
    <property type="component" value="Chromosome"/>
</dbReference>
<reference evidence="1" key="1">
    <citation type="journal article" date="2014" name="Int. J. Syst. Evol. Microbiol.">
        <title>Complete genome sequence of Corynebacterium casei LMG S-19264T (=DSM 44701T), isolated from a smear-ripened cheese.</title>
        <authorList>
            <consortium name="US DOE Joint Genome Institute (JGI-PGF)"/>
            <person name="Walter F."/>
            <person name="Albersmeier A."/>
            <person name="Kalinowski J."/>
            <person name="Ruckert C."/>
        </authorList>
    </citation>
    <scope>NUCLEOTIDE SEQUENCE</scope>
    <source>
        <strain evidence="1">KCTC 12344</strain>
    </source>
</reference>
<evidence type="ECO:0000313" key="2">
    <source>
        <dbReference type="EMBL" id="QBQ35861.1"/>
    </source>
</evidence>
<protein>
    <recommendedName>
        <fullName evidence="5">DUF302 domain-containing protein</fullName>
    </recommendedName>
</protein>
<sequence length="195" mass="20392">MSIALSAVIRPSRQLRWLHALLCVLLLAGAGAFRQPVPRCVMVAAVFVSASRRRRGVNGVRLDISGVGGIRVAVYQIQAQMNAQMSARMEAQTAAQAGTGATAPLCAPAEATLRTNADPPAQATVPAGAGDVDAGREVWLMPGSTLWPSLLLLRLRSSDGTVFWLPVLPDTVAPDVLRRVALAMRAIAALGPPAA</sequence>
<evidence type="ECO:0008006" key="5">
    <source>
        <dbReference type="Google" id="ProtNLM"/>
    </source>
</evidence>
<name>A0A4P7BB85_9BURK</name>
<dbReference type="EMBL" id="BMWW01000005">
    <property type="protein sequence ID" value="GGY94503.1"/>
    <property type="molecule type" value="Genomic_DNA"/>
</dbReference>
<evidence type="ECO:0000313" key="4">
    <source>
        <dbReference type="Proteomes" id="UP000619512"/>
    </source>
</evidence>
<dbReference type="OrthoDB" id="8780288at2"/>
<dbReference type="AlphaFoldDB" id="A0A4P7BB85"/>
<dbReference type="RefSeq" id="WP_134384098.1">
    <property type="nucleotide sequence ID" value="NZ_BMWW01000005.1"/>
</dbReference>
<accession>A0A4P7BB85</accession>
<evidence type="ECO:0000313" key="3">
    <source>
        <dbReference type="Proteomes" id="UP000294359"/>
    </source>
</evidence>
<reference evidence="1" key="3">
    <citation type="submission" date="2022-12" db="EMBL/GenBank/DDBJ databases">
        <authorList>
            <person name="Sun Q."/>
            <person name="Kim S."/>
        </authorList>
    </citation>
    <scope>NUCLEOTIDE SEQUENCE</scope>
    <source>
        <strain evidence="1">KCTC 12344</strain>
    </source>
</reference>
<keyword evidence="3" id="KW-1185">Reference proteome</keyword>
<dbReference type="Proteomes" id="UP000619512">
    <property type="component" value="Unassembled WGS sequence"/>
</dbReference>
<evidence type="ECO:0000313" key="1">
    <source>
        <dbReference type="EMBL" id="GGY94503.1"/>
    </source>
</evidence>
<organism evidence="1 4">
    <name type="scientific">Pseudoduganella plicata</name>
    <dbReference type="NCBI Taxonomy" id="321984"/>
    <lineage>
        <taxon>Bacteria</taxon>
        <taxon>Pseudomonadati</taxon>
        <taxon>Pseudomonadota</taxon>
        <taxon>Betaproteobacteria</taxon>
        <taxon>Burkholderiales</taxon>
        <taxon>Oxalobacteraceae</taxon>
        <taxon>Telluria group</taxon>
        <taxon>Pseudoduganella</taxon>
    </lineage>
</organism>
<gene>
    <name evidence="2" type="ORF">E1742_06620</name>
    <name evidence="1" type="ORF">GCM10007388_29650</name>
</gene>
<proteinExistence type="predicted"/>
<dbReference type="EMBL" id="CP038026">
    <property type="protein sequence ID" value="QBQ35861.1"/>
    <property type="molecule type" value="Genomic_DNA"/>
</dbReference>
<reference evidence="2 3" key="2">
    <citation type="submission" date="2019-03" db="EMBL/GenBank/DDBJ databases">
        <title>Draft Genome Sequences of Six Type Strains of the Genus Massilia.</title>
        <authorList>
            <person name="Miess H."/>
            <person name="Frediansyhah A."/>
            <person name="Gross H."/>
        </authorList>
    </citation>
    <scope>NUCLEOTIDE SEQUENCE [LARGE SCALE GENOMIC DNA]</scope>
    <source>
        <strain evidence="2 3">DSM 17505</strain>
    </source>
</reference>